<dbReference type="AlphaFoldDB" id="A0A9E6ZVK5"/>
<sequence>MKALFKITFLFIVFVGKAQYNNPYNHRQGARFPNATKTSSDTIPTFDGNGVLNGFRLVSELPGGSSVIVENGFSSTSTVNAGSINNDYILYNDNIFIPSETYSYKAYDAPADLTTGSITYDANFIFIKDYQGNVGENYLIAGNFNSNQSLAQDFFLNDKEKLIRINFFNGVDAFFIFNNTEIYSLTGYPITHEIYAVVPSDNSSKYDMTSTATSGIKIGINILGDFIRQTETLTMAGGFSSYWSQQVSAAHYNFTRGIRESYYSSDVERGTSNLLSDFSNLDAVLPSDRDFGWCFIPPGTNNGHYFAVRKGTDTEFDPLGCIIGFTKSSNETNAINSDTNSGTFIINSKIYESAEYNLYSGQLTVSNVPDDFYPFNFYRKTSSGGSVINESHESFVATGGETNWVLSNAPNITYHYRVTKNGLTLYEDVSGDFTLSTNTVTFNSALTNGDILQIWYKY</sequence>
<dbReference type="EMBL" id="CP094358">
    <property type="protein sequence ID" value="UOB18583.1"/>
    <property type="molecule type" value="Genomic_DNA"/>
</dbReference>
<dbReference type="RefSeq" id="WP_255845122.1">
    <property type="nucleotide sequence ID" value="NZ_CP094358.1"/>
</dbReference>
<dbReference type="Proteomes" id="UP000831290">
    <property type="component" value="Chromosome"/>
</dbReference>
<evidence type="ECO:0000313" key="2">
    <source>
        <dbReference type="Proteomes" id="UP000831290"/>
    </source>
</evidence>
<keyword evidence="2" id="KW-1185">Reference proteome</keyword>
<organism evidence="1 2">
    <name type="scientific">Abyssalbus ytuae</name>
    <dbReference type="NCBI Taxonomy" id="2926907"/>
    <lineage>
        <taxon>Bacteria</taxon>
        <taxon>Pseudomonadati</taxon>
        <taxon>Bacteroidota</taxon>
        <taxon>Flavobacteriia</taxon>
        <taxon>Flavobacteriales</taxon>
        <taxon>Flavobacteriaceae</taxon>
        <taxon>Abyssalbus</taxon>
    </lineage>
</organism>
<evidence type="ECO:0000313" key="1">
    <source>
        <dbReference type="EMBL" id="UOB18583.1"/>
    </source>
</evidence>
<protein>
    <submittedName>
        <fullName evidence="1">Uncharacterized protein</fullName>
    </submittedName>
</protein>
<name>A0A9E6ZVK5_9FLAO</name>
<dbReference type="KEGG" id="fbm:MQE35_04665"/>
<accession>A0A9E6ZVK5</accession>
<gene>
    <name evidence="1" type="ORF">MQE35_04665</name>
</gene>
<proteinExistence type="predicted"/>
<reference evidence="1" key="1">
    <citation type="submission" date="2022-03" db="EMBL/GenBank/DDBJ databases">
        <title>Description of Abyssus ytuae gen. nov., sp. nov., a novel member of the family Flavobacteriaceae isolated from the sediment of Mariana Trench.</title>
        <authorList>
            <person name="Zhang J."/>
            <person name="Xu X."/>
        </authorList>
    </citation>
    <scope>NUCLEOTIDE SEQUENCE</scope>
    <source>
        <strain evidence="1">MT3330</strain>
    </source>
</reference>